<evidence type="ECO:0000256" key="1">
    <source>
        <dbReference type="ARBA" id="ARBA00000073"/>
    </source>
</evidence>
<dbReference type="EMBL" id="NIBG01000010">
    <property type="protein sequence ID" value="PAB59000.1"/>
    <property type="molecule type" value="Genomic_DNA"/>
</dbReference>
<dbReference type="Gene3D" id="3.30.2350.10">
    <property type="entry name" value="Pseudouridine synthase"/>
    <property type="match status" value="1"/>
</dbReference>
<dbReference type="GO" id="GO:0009982">
    <property type="term" value="F:pseudouridine synthase activity"/>
    <property type="evidence" value="ECO:0007669"/>
    <property type="project" value="InterPro"/>
</dbReference>
<dbReference type="InterPro" id="IPR020103">
    <property type="entry name" value="PsdUridine_synth_cat_dom_sf"/>
</dbReference>
<dbReference type="RefSeq" id="WP_095134066.1">
    <property type="nucleotide sequence ID" value="NZ_NIBG01000010.1"/>
</dbReference>
<protein>
    <recommendedName>
        <fullName evidence="2">RNA pseudouridylate synthase</fullName>
    </recommendedName>
    <alternativeName>
        <fullName evidence="3">RNA-uridine isomerase</fullName>
    </alternativeName>
</protein>
<dbReference type="OrthoDB" id="9773999at2"/>
<dbReference type="GO" id="GO:0001522">
    <property type="term" value="P:pseudouridine synthesis"/>
    <property type="evidence" value="ECO:0007669"/>
    <property type="project" value="InterPro"/>
</dbReference>
<proteinExistence type="predicted"/>
<gene>
    <name evidence="5" type="ORF">CCE28_12515</name>
</gene>
<dbReference type="InterPro" id="IPR050188">
    <property type="entry name" value="RluA_PseudoU_synthase"/>
</dbReference>
<name>A0A267MJN9_9FIRM</name>
<evidence type="ECO:0000256" key="2">
    <source>
        <dbReference type="ARBA" id="ARBA00031870"/>
    </source>
</evidence>
<dbReference type="PANTHER" id="PTHR21600">
    <property type="entry name" value="MITOCHONDRIAL RNA PSEUDOURIDINE SYNTHASE"/>
    <property type="match status" value="1"/>
</dbReference>
<dbReference type="Proteomes" id="UP000216024">
    <property type="component" value="Unassembled WGS sequence"/>
</dbReference>
<comment type="catalytic activity">
    <reaction evidence="1">
        <text>a uridine in RNA = a pseudouridine in RNA</text>
        <dbReference type="Rhea" id="RHEA:48348"/>
        <dbReference type="Rhea" id="RHEA-COMP:12068"/>
        <dbReference type="Rhea" id="RHEA-COMP:12069"/>
        <dbReference type="ChEBI" id="CHEBI:65314"/>
        <dbReference type="ChEBI" id="CHEBI:65315"/>
    </reaction>
</comment>
<dbReference type="AlphaFoldDB" id="A0A267MJN9"/>
<dbReference type="CDD" id="cd02869">
    <property type="entry name" value="PseudoU_synth_RluA_like"/>
    <property type="match status" value="1"/>
</dbReference>
<dbReference type="SUPFAM" id="SSF55120">
    <property type="entry name" value="Pseudouridine synthase"/>
    <property type="match status" value="1"/>
</dbReference>
<keyword evidence="6" id="KW-1185">Reference proteome</keyword>
<feature type="domain" description="Pseudouridine synthase RsuA/RluA-like" evidence="4">
    <location>
        <begin position="11"/>
        <end position="172"/>
    </location>
</feature>
<evidence type="ECO:0000313" key="6">
    <source>
        <dbReference type="Proteomes" id="UP000216024"/>
    </source>
</evidence>
<evidence type="ECO:0000259" key="4">
    <source>
        <dbReference type="Pfam" id="PF00849"/>
    </source>
</evidence>
<evidence type="ECO:0000256" key="3">
    <source>
        <dbReference type="ARBA" id="ARBA00033164"/>
    </source>
</evidence>
<dbReference type="GO" id="GO:0140098">
    <property type="term" value="F:catalytic activity, acting on RNA"/>
    <property type="evidence" value="ECO:0007669"/>
    <property type="project" value="UniProtKB-ARBA"/>
</dbReference>
<organism evidence="5 6">
    <name type="scientific">Anaeromicrobium sediminis</name>
    <dbReference type="NCBI Taxonomy" id="1478221"/>
    <lineage>
        <taxon>Bacteria</taxon>
        <taxon>Bacillati</taxon>
        <taxon>Bacillota</taxon>
        <taxon>Clostridia</taxon>
        <taxon>Peptostreptococcales</taxon>
        <taxon>Thermotaleaceae</taxon>
        <taxon>Anaeromicrobium</taxon>
    </lineage>
</organism>
<dbReference type="Pfam" id="PF00849">
    <property type="entry name" value="PseudoU_synth_2"/>
    <property type="match status" value="1"/>
</dbReference>
<accession>A0A267MJN9</accession>
<sequence>MDPKIIFEDKNIIVAEKPPKVPCQDDKSMDESLLSILREHIKKNNPQLKKVYLEIVHRLDRPVGGIMVFPKTRESNQNLSRQISGRSFRKDYLAIVCGNPAEESNELIDYLKKLKTTNMSKVTKEDDPNGKKAVLEYKVIDTMDTEEFGPLSLLHIKLKTGRHHQIRVQLSHAGFPLWGDTKYNKEFVKRKDWSQIALWAYKLNFKHPVKKGFVNVSTLPGDVYPWNIFDIEKKLS</sequence>
<dbReference type="InterPro" id="IPR006145">
    <property type="entry name" value="PsdUridine_synth_RsuA/RluA"/>
</dbReference>
<dbReference type="GO" id="GO:0003723">
    <property type="term" value="F:RNA binding"/>
    <property type="evidence" value="ECO:0007669"/>
    <property type="project" value="InterPro"/>
</dbReference>
<evidence type="ECO:0000313" key="5">
    <source>
        <dbReference type="EMBL" id="PAB59000.1"/>
    </source>
</evidence>
<comment type="caution">
    <text evidence="5">The sequence shown here is derived from an EMBL/GenBank/DDBJ whole genome shotgun (WGS) entry which is preliminary data.</text>
</comment>
<reference evidence="5 6" key="1">
    <citation type="submission" date="2017-06" db="EMBL/GenBank/DDBJ databases">
        <title>Draft genome sequence of anaerobic fermentative bacterium Anaeromicrobium sediminis DY2726D isolated from West Pacific Ocean sediments.</title>
        <authorList>
            <person name="Zeng X."/>
        </authorList>
    </citation>
    <scope>NUCLEOTIDE SEQUENCE [LARGE SCALE GENOMIC DNA]</scope>
    <source>
        <strain evidence="5 6">DY2726D</strain>
    </source>
</reference>
<dbReference type="GO" id="GO:0006396">
    <property type="term" value="P:RNA processing"/>
    <property type="evidence" value="ECO:0007669"/>
    <property type="project" value="UniProtKB-ARBA"/>
</dbReference>